<evidence type="ECO:0008006" key="3">
    <source>
        <dbReference type="Google" id="ProtNLM"/>
    </source>
</evidence>
<comment type="caution">
    <text evidence="1">The sequence shown here is derived from an EMBL/GenBank/DDBJ whole genome shotgun (WGS) entry which is preliminary data.</text>
</comment>
<dbReference type="InterPro" id="IPR029063">
    <property type="entry name" value="SAM-dependent_MTases_sf"/>
</dbReference>
<organism evidence="1 2">
    <name type="scientific">Clostridium yunnanense</name>
    <dbReference type="NCBI Taxonomy" id="2800325"/>
    <lineage>
        <taxon>Bacteria</taxon>
        <taxon>Bacillati</taxon>
        <taxon>Bacillota</taxon>
        <taxon>Clostridia</taxon>
        <taxon>Eubacteriales</taxon>
        <taxon>Clostridiaceae</taxon>
        <taxon>Clostridium</taxon>
    </lineage>
</organism>
<dbReference type="EMBL" id="JAENHN010000007">
    <property type="protein sequence ID" value="MBK1809516.1"/>
    <property type="molecule type" value="Genomic_DNA"/>
</dbReference>
<evidence type="ECO:0000313" key="1">
    <source>
        <dbReference type="EMBL" id="MBK1809516.1"/>
    </source>
</evidence>
<keyword evidence="2" id="KW-1185">Reference proteome</keyword>
<gene>
    <name evidence="1" type="ORF">JHL18_02505</name>
</gene>
<proteinExistence type="predicted"/>
<dbReference type="SUPFAM" id="SSF53335">
    <property type="entry name" value="S-adenosyl-L-methionine-dependent methyltransferases"/>
    <property type="match status" value="1"/>
</dbReference>
<dbReference type="Proteomes" id="UP000596739">
    <property type="component" value="Unassembled WGS sequence"/>
</dbReference>
<protein>
    <recommendedName>
        <fullName evidence="3">Site-specific DNA-methyltransferase (adenine-specific)</fullName>
    </recommendedName>
</protein>
<name>A0ABS1EJH5_9CLOT</name>
<accession>A0ABS1EJH5</accession>
<evidence type="ECO:0000313" key="2">
    <source>
        <dbReference type="Proteomes" id="UP000596739"/>
    </source>
</evidence>
<dbReference type="RefSeq" id="WP_200266062.1">
    <property type="nucleotide sequence ID" value="NZ_JAENHN010000007.1"/>
</dbReference>
<sequence>MKSFYNEIKDAKVEKEVEIVYKNELKKSFLNSNISHNYNCDGYLEGNIVFNSETKVLRLIMEFKLDEDFSSKIKQSKVLIQVLYYLKKFSEYSTIFPEIILVGDKNECFVLTSDKISKYLTEEINWGISPSEAPSKNPSLLMKLNEDNDINPFIFSVDSRFNFKVVTEKIKELAFNIKTYVKITEKNMAEIYDYFIIKVVRSPENYSVNELVFIFLNLLINPIDSYLHPKKKNTLVLKDNKQVSINETAFNSFFDYYEFKYSPKEIEMITSISDRLIEDTQRRFKGEFYTPTVWADEANKNISELYGEDWRDKYVVWDCAWGTGNLTRDYNFKELYCSTLYKGDLVIGDKYNTNAVKFQYDFLNDDVDLLQGADLLENMAKMPKELLNSLKSDRPIIFFINPPFATPSNGKTKNKKSKKGNSITAVQKVMQKNKLGKCSEQIYAQFIYKILMIKERYKLSNIKLAIFSPPLLLSGPSYKTFRKRFLVNFKYREGILFNASHFYDTSSDWGISFSVWDDGETGDKCNFKYKIKDISGNNTIVTLGEKIIYNLDDTVSASDCFKQKKLTQNIEIPALKSAVSIDGKVLNTDEKALAYFINDCNNVYANTQGVYIMSSKVTRHVRTIPIYSDNIVNCMSLFAARNLIKSNWINQKDEYSEPNKNHPRYKEWVSDSVIYSLFNQSSNQSSMRNIKIQGKLFNIFNELFFMSNKSILELANETNNNEVYIDAKQFNKERYMYYLLGKLKLSNEGKQVLNMAIELTKESFKYRNLFNDEFPKYHINTWDAGWYQINKLLNYYLRDELLKFDECYEILENKMRPLVYELGFLRG</sequence>
<reference evidence="2" key="1">
    <citation type="submission" date="2021-01" db="EMBL/GenBank/DDBJ databases">
        <title>Genome public.</title>
        <authorList>
            <person name="Liu C."/>
            <person name="Sun Q."/>
        </authorList>
    </citation>
    <scope>NUCLEOTIDE SEQUENCE [LARGE SCALE GENOMIC DNA]</scope>
    <source>
        <strain evidence="2">YIM B02505</strain>
    </source>
</reference>